<name>A0A8H6DW65_COCSA</name>
<proteinExistence type="predicted"/>
<evidence type="ECO:0000313" key="2">
    <source>
        <dbReference type="Proteomes" id="UP000624244"/>
    </source>
</evidence>
<comment type="caution">
    <text evidence="1">The sequence shown here is derived from an EMBL/GenBank/DDBJ whole genome shotgun (WGS) entry which is preliminary data.</text>
</comment>
<protein>
    <submittedName>
        <fullName evidence="1">Uncharacterized protein</fullName>
    </submittedName>
</protein>
<organism evidence="1 2">
    <name type="scientific">Cochliobolus sativus</name>
    <name type="common">Common root rot and spot blotch fungus</name>
    <name type="synonym">Bipolaris sorokiniana</name>
    <dbReference type="NCBI Taxonomy" id="45130"/>
    <lineage>
        <taxon>Eukaryota</taxon>
        <taxon>Fungi</taxon>
        <taxon>Dikarya</taxon>
        <taxon>Ascomycota</taxon>
        <taxon>Pezizomycotina</taxon>
        <taxon>Dothideomycetes</taxon>
        <taxon>Pleosporomycetidae</taxon>
        <taxon>Pleosporales</taxon>
        <taxon>Pleosporineae</taxon>
        <taxon>Pleosporaceae</taxon>
        <taxon>Bipolaris</taxon>
    </lineage>
</organism>
<sequence>MDGRAAKAQGLSIFDFREADILFVRSGYIHQHEVMSPERRKKLHVYQREKPENIGLETSKELLEFLGNTRFAAVAGDTRSFEKWPCTALQ</sequence>
<dbReference type="GO" id="GO:0019441">
    <property type="term" value="P:L-tryptophan catabolic process to kynurenine"/>
    <property type="evidence" value="ECO:0007669"/>
    <property type="project" value="InterPro"/>
</dbReference>
<dbReference type="GO" id="GO:0004061">
    <property type="term" value="F:arylformamidase activity"/>
    <property type="evidence" value="ECO:0007669"/>
    <property type="project" value="InterPro"/>
</dbReference>
<accession>A0A8H6DW65</accession>
<dbReference type="InterPro" id="IPR037175">
    <property type="entry name" value="KFase_sf"/>
</dbReference>
<dbReference type="PANTHER" id="PTHR34861:SF11">
    <property type="entry name" value="CYCLASE"/>
    <property type="match status" value="1"/>
</dbReference>
<evidence type="ECO:0000313" key="1">
    <source>
        <dbReference type="EMBL" id="KAF5850109.1"/>
    </source>
</evidence>
<reference evidence="1" key="1">
    <citation type="submission" date="2019-11" db="EMBL/GenBank/DDBJ databases">
        <title>Bipolaris sorokiniana Genome sequencing.</title>
        <authorList>
            <person name="Wang H."/>
        </authorList>
    </citation>
    <scope>NUCLEOTIDE SEQUENCE</scope>
</reference>
<dbReference type="Proteomes" id="UP000624244">
    <property type="component" value="Unassembled WGS sequence"/>
</dbReference>
<gene>
    <name evidence="1" type="ORF">GGP41_002309</name>
</gene>
<dbReference type="PANTHER" id="PTHR34861">
    <property type="match status" value="1"/>
</dbReference>
<dbReference type="Gene3D" id="3.50.30.50">
    <property type="entry name" value="Putative cyclase"/>
    <property type="match status" value="1"/>
</dbReference>
<dbReference type="EMBL" id="WNKQ01000007">
    <property type="protein sequence ID" value="KAF5850109.1"/>
    <property type="molecule type" value="Genomic_DNA"/>
</dbReference>
<dbReference type="AlphaFoldDB" id="A0A8H6DW65"/>